<evidence type="ECO:0000259" key="1">
    <source>
        <dbReference type="Pfam" id="PF00078"/>
    </source>
</evidence>
<dbReference type="PANTHER" id="PTHR33273">
    <property type="entry name" value="DOMAIN-CONTAINING PROTEIN, PUTATIVE-RELATED"/>
    <property type="match status" value="1"/>
</dbReference>
<dbReference type="EMBL" id="JBFDAA010000006">
    <property type="protein sequence ID" value="KAL1131903.1"/>
    <property type="molecule type" value="Genomic_DNA"/>
</dbReference>
<dbReference type="Proteomes" id="UP001558652">
    <property type="component" value="Unassembled WGS sequence"/>
</dbReference>
<organism evidence="2 3">
    <name type="scientific">Ranatra chinensis</name>
    <dbReference type="NCBI Taxonomy" id="642074"/>
    <lineage>
        <taxon>Eukaryota</taxon>
        <taxon>Metazoa</taxon>
        <taxon>Ecdysozoa</taxon>
        <taxon>Arthropoda</taxon>
        <taxon>Hexapoda</taxon>
        <taxon>Insecta</taxon>
        <taxon>Pterygota</taxon>
        <taxon>Neoptera</taxon>
        <taxon>Paraneoptera</taxon>
        <taxon>Hemiptera</taxon>
        <taxon>Heteroptera</taxon>
        <taxon>Panheteroptera</taxon>
        <taxon>Nepomorpha</taxon>
        <taxon>Nepidae</taxon>
        <taxon>Ranatrinae</taxon>
        <taxon>Ranatra</taxon>
    </lineage>
</organism>
<dbReference type="AlphaFoldDB" id="A0ABD0Z732"/>
<keyword evidence="3" id="KW-1185">Reference proteome</keyword>
<evidence type="ECO:0000313" key="3">
    <source>
        <dbReference type="Proteomes" id="UP001558652"/>
    </source>
</evidence>
<dbReference type="InterPro" id="IPR000477">
    <property type="entry name" value="RT_dom"/>
</dbReference>
<evidence type="ECO:0000313" key="2">
    <source>
        <dbReference type="EMBL" id="KAL1131903.1"/>
    </source>
</evidence>
<dbReference type="PANTHER" id="PTHR33273:SF2">
    <property type="entry name" value="ENDONUCLEASE_EXONUCLEASE_PHOSPHATASE DOMAIN-CONTAINING PROTEIN"/>
    <property type="match status" value="1"/>
</dbReference>
<feature type="domain" description="Reverse transcriptase" evidence="1">
    <location>
        <begin position="242"/>
        <end position="302"/>
    </location>
</feature>
<gene>
    <name evidence="2" type="ORF">AAG570_011514</name>
</gene>
<accession>A0ABD0Z732</accession>
<protein>
    <recommendedName>
        <fullName evidence="1">Reverse transcriptase domain-containing protein</fullName>
    </recommendedName>
</protein>
<dbReference type="Pfam" id="PF00078">
    <property type="entry name" value="RVT_1"/>
    <property type="match status" value="1"/>
</dbReference>
<name>A0ABD0Z732_9HEMI</name>
<reference evidence="2 3" key="1">
    <citation type="submission" date="2024-07" db="EMBL/GenBank/DDBJ databases">
        <title>Chromosome-level genome assembly of the water stick insect Ranatra chinensis (Heteroptera: Nepidae).</title>
        <authorList>
            <person name="Liu X."/>
        </authorList>
    </citation>
    <scope>NUCLEOTIDE SEQUENCE [LARGE SCALE GENOMIC DNA]</scope>
    <source>
        <strain evidence="2">Cailab_2021Rc</strain>
        <tissue evidence="2">Muscle</tissue>
    </source>
</reference>
<sequence>MGTRDVVKRTGLWSEERSCQLDFSEVLVRRTVYCCKRNGEGEEEYGDSCRLEGVRGKNRKWIVRQLLADKDGSSPVCSTVRMICSSDNPDETLPEELLLELKSEGFPGIRVAQLKSTGDKRKLPLFLVEFHHAVDKNKVNGITNIFGMGVRVEPYKTPKTPLQCHNCQRLGHGAQCCSAERRCVKCGLNHLAKECNKTKEEFYCALCGENHTATYRGCLTYKNQTTAWQTSIGNDRQFRGKIDEIFSGWKPIKVGVPQGSLLGPTLFNLYVNNLPASPGIKVAMYADDTAFLAQSWKPSLVSNRLQGSLDKAESLFFKVEDESQPIKVCSPLLHQKIKT</sequence>
<comment type="caution">
    <text evidence="2">The sequence shown here is derived from an EMBL/GenBank/DDBJ whole genome shotgun (WGS) entry which is preliminary data.</text>
</comment>
<proteinExistence type="predicted"/>